<accession>A0A9P3GRR0</accession>
<dbReference type="Proteomes" id="UP000703269">
    <property type="component" value="Unassembled WGS sequence"/>
</dbReference>
<protein>
    <recommendedName>
        <fullName evidence="2">Reverse transcriptase zinc-binding domain-containing protein</fullName>
    </recommendedName>
</protein>
<organism evidence="3 4">
    <name type="scientific">Phanerochaete sordida</name>
    <dbReference type="NCBI Taxonomy" id="48140"/>
    <lineage>
        <taxon>Eukaryota</taxon>
        <taxon>Fungi</taxon>
        <taxon>Dikarya</taxon>
        <taxon>Basidiomycota</taxon>
        <taxon>Agaricomycotina</taxon>
        <taxon>Agaricomycetes</taxon>
        <taxon>Polyporales</taxon>
        <taxon>Phanerochaetaceae</taxon>
        <taxon>Phanerochaete</taxon>
    </lineage>
</organism>
<comment type="caution">
    <text evidence="3">The sequence shown here is derived from an EMBL/GenBank/DDBJ whole genome shotgun (WGS) entry which is preliminary data.</text>
</comment>
<reference evidence="3 4" key="1">
    <citation type="submission" date="2021-08" db="EMBL/GenBank/DDBJ databases">
        <title>Draft Genome Sequence of Phanerochaete sordida strain YK-624.</title>
        <authorList>
            <person name="Mori T."/>
            <person name="Dohra H."/>
            <person name="Suzuki T."/>
            <person name="Kawagishi H."/>
            <person name="Hirai H."/>
        </authorList>
    </citation>
    <scope>NUCLEOTIDE SEQUENCE [LARGE SCALE GENOMIC DNA]</scope>
    <source>
        <strain evidence="3 4">YK-624</strain>
    </source>
</reference>
<dbReference type="OrthoDB" id="3044497at2759"/>
<sequence>MSNDGHTLQASCWANGKDLVNAQIDLNKCVATSLPSKAWLSTIASIPRRHASILFQLRTGHIALNKHLHRINCVDSPLCPACEEAPESVDHFLLFCPAYERARLRLLFEGGPSTRGLHALLSDRKLLRPLLQYIHDTGRFKRTLGDLRLPKEPTHEADKARPVPRR</sequence>
<dbReference type="Pfam" id="PF13966">
    <property type="entry name" value="zf-RVT"/>
    <property type="match status" value="1"/>
</dbReference>
<name>A0A9P3GRR0_9APHY</name>
<dbReference type="EMBL" id="BPQB01000144">
    <property type="protein sequence ID" value="GJF00298.1"/>
    <property type="molecule type" value="Genomic_DNA"/>
</dbReference>
<keyword evidence="4" id="KW-1185">Reference proteome</keyword>
<feature type="domain" description="Reverse transcriptase zinc-binding" evidence="2">
    <location>
        <begin position="43"/>
        <end position="99"/>
    </location>
</feature>
<dbReference type="AlphaFoldDB" id="A0A9P3GRR0"/>
<evidence type="ECO:0000313" key="3">
    <source>
        <dbReference type="EMBL" id="GJF00298.1"/>
    </source>
</evidence>
<feature type="region of interest" description="Disordered" evidence="1">
    <location>
        <begin position="145"/>
        <end position="166"/>
    </location>
</feature>
<proteinExistence type="predicted"/>
<evidence type="ECO:0000256" key="1">
    <source>
        <dbReference type="SAM" id="MobiDB-lite"/>
    </source>
</evidence>
<evidence type="ECO:0000259" key="2">
    <source>
        <dbReference type="Pfam" id="PF13966"/>
    </source>
</evidence>
<dbReference type="InterPro" id="IPR026960">
    <property type="entry name" value="RVT-Znf"/>
</dbReference>
<gene>
    <name evidence="3" type="ORF">PsYK624_165820</name>
</gene>
<evidence type="ECO:0000313" key="4">
    <source>
        <dbReference type="Proteomes" id="UP000703269"/>
    </source>
</evidence>